<evidence type="ECO:0000313" key="2">
    <source>
        <dbReference type="Proteomes" id="UP001155077"/>
    </source>
</evidence>
<keyword evidence="2" id="KW-1185">Reference proteome</keyword>
<evidence type="ECO:0008006" key="3">
    <source>
        <dbReference type="Google" id="ProtNLM"/>
    </source>
</evidence>
<name>A0ABT0Z420_9FLAO</name>
<protein>
    <recommendedName>
        <fullName evidence="3">DUF5017 domain-containing protein</fullName>
    </recommendedName>
</protein>
<comment type="caution">
    <text evidence="1">The sequence shown here is derived from an EMBL/GenBank/DDBJ whole genome shotgun (WGS) entry which is preliminary data.</text>
</comment>
<reference evidence="1" key="1">
    <citation type="submission" date="2022-06" db="EMBL/GenBank/DDBJ databases">
        <title>Gramella sediminis sp. nov., isolated from deep-sea sediment of the Indian Ocean.</title>
        <authorList>
            <person name="Yang L."/>
        </authorList>
    </citation>
    <scope>NUCLEOTIDE SEQUENCE</scope>
    <source>
        <strain evidence="1">HMD3159</strain>
    </source>
</reference>
<dbReference type="EMBL" id="JAMSCK010000005">
    <property type="protein sequence ID" value="MCM8570476.1"/>
    <property type="molecule type" value="Genomic_DNA"/>
</dbReference>
<proteinExistence type="predicted"/>
<gene>
    <name evidence="1" type="ORF">NE848_13865</name>
</gene>
<organism evidence="1 2">
    <name type="scientific">Gramella jeungdoensis</name>
    <dbReference type="NCBI Taxonomy" id="708091"/>
    <lineage>
        <taxon>Bacteria</taxon>
        <taxon>Pseudomonadati</taxon>
        <taxon>Bacteroidota</taxon>
        <taxon>Flavobacteriia</taxon>
        <taxon>Flavobacteriales</taxon>
        <taxon>Flavobacteriaceae</taxon>
        <taxon>Christiangramia</taxon>
    </lineage>
</organism>
<dbReference type="Proteomes" id="UP001155077">
    <property type="component" value="Unassembled WGS sequence"/>
</dbReference>
<dbReference type="PROSITE" id="PS51257">
    <property type="entry name" value="PROKAR_LIPOPROTEIN"/>
    <property type="match status" value="1"/>
</dbReference>
<evidence type="ECO:0000313" key="1">
    <source>
        <dbReference type="EMBL" id="MCM8570476.1"/>
    </source>
</evidence>
<sequence length="260" mass="28833">MRKICLLLAILGAFSCSTERDELGLSNEQILEANAHVEVEGCETITYDFGDAGIIEVTNNNVGILFVTIMANEGFDLDKTRVHVVNQENGFPTVGQGNLPPSRMEWVKSFDSGVDHYTFEIDLADYDQNLSIASFSTFRGEEGSNSYWAGDIDIKYGSWSYFNYEITGCEPLDDCIISAGEGRTGYKTQSEVEAAPDHQTVLDWYRALFDEGVSYRGSFNPTINYLVNHYNGPGEYSTIYTVGDGDCTDSAEFTIIVIPD</sequence>
<dbReference type="RefSeq" id="WP_252114636.1">
    <property type="nucleotide sequence ID" value="NZ_JAMSCK010000005.1"/>
</dbReference>
<accession>A0ABT0Z420</accession>